<accession>A0A398DZ99</accession>
<evidence type="ECO:0000313" key="1">
    <source>
        <dbReference type="EMBL" id="RIE17498.1"/>
    </source>
</evidence>
<dbReference type="RefSeq" id="WP_119084920.1">
    <property type="nucleotide sequence ID" value="NZ_QXIY01000002.1"/>
</dbReference>
<comment type="caution">
    <text evidence="1">The sequence shown here is derived from an EMBL/GenBank/DDBJ whole genome shotgun (WGS) entry which is preliminary data.</text>
</comment>
<sequence>MEVNWFLPSQKLVHKVRTGSHITKMHDNAQTPCARMLARKDASKETKKCLRAIRAELDIITLLHEIFLCQEQLNEITKRKQPLVIKKRGNYASVSGEFTT</sequence>
<dbReference type="Proteomes" id="UP000266113">
    <property type="component" value="Unassembled WGS sequence"/>
</dbReference>
<organism evidence="1 2">
    <name type="scientific">Candidatus Cryosericum septentrionale</name>
    <dbReference type="NCBI Taxonomy" id="2290913"/>
    <lineage>
        <taxon>Bacteria</taxon>
        <taxon>Pseudomonadati</taxon>
        <taxon>Caldisericota/Cryosericota group</taxon>
        <taxon>Candidatus Cryosericota</taxon>
        <taxon>Candidatus Cryosericia</taxon>
        <taxon>Candidatus Cryosericales</taxon>
        <taxon>Candidatus Cryosericaceae</taxon>
        <taxon>Candidatus Cryosericum</taxon>
    </lineage>
</organism>
<gene>
    <name evidence="1" type="ORF">SMC1_00835</name>
</gene>
<keyword evidence="2" id="KW-1185">Reference proteome</keyword>
<dbReference type="EMBL" id="QXIY01000002">
    <property type="protein sequence ID" value="RIE17498.1"/>
    <property type="molecule type" value="Genomic_DNA"/>
</dbReference>
<evidence type="ECO:0000313" key="2">
    <source>
        <dbReference type="Proteomes" id="UP000266113"/>
    </source>
</evidence>
<dbReference type="AlphaFoldDB" id="A0A398DZ99"/>
<dbReference type="OrthoDB" id="9853476at2"/>
<protein>
    <submittedName>
        <fullName evidence="1">Uncharacterized protein</fullName>
    </submittedName>
</protein>
<proteinExistence type="predicted"/>
<name>A0A398DZ99_9BACT</name>
<reference evidence="1 2" key="1">
    <citation type="submission" date="2018-09" db="EMBL/GenBank/DDBJ databases">
        <title>Discovery and Ecogenomic Context for Candidatus Cryosericales, a Global Caldiserica Order Active in Thawing Permafrost.</title>
        <authorList>
            <person name="Martinez M.A."/>
            <person name="Woodcroft B.J."/>
            <person name="Ignacio Espinoza J.C."/>
            <person name="Zayed A."/>
            <person name="Singleton C.M."/>
            <person name="Boyd J."/>
            <person name="Li Y.-F."/>
            <person name="Purvine S."/>
            <person name="Maughan H."/>
            <person name="Hodgkins S.B."/>
            <person name="Anderson D."/>
            <person name="Sederholm M."/>
            <person name="Temperton B."/>
            <person name="Saleska S.R."/>
            <person name="Tyson G.W."/>
            <person name="Rich V.I."/>
        </authorList>
    </citation>
    <scope>NUCLEOTIDE SEQUENCE [LARGE SCALE GENOMIC DNA]</scope>
    <source>
        <strain evidence="1 2">SMC1</strain>
    </source>
</reference>